<dbReference type="PANTHER" id="PTHR31476">
    <property type="entry name" value="PROTEIN WHAT'S THIS FACTOR 1 HOMOLOG, CHLOROPLASTIC"/>
    <property type="match status" value="1"/>
</dbReference>
<dbReference type="GO" id="GO:0016787">
    <property type="term" value="F:hydrolase activity"/>
    <property type="evidence" value="ECO:0007669"/>
    <property type="project" value="UniProtKB-KW"/>
</dbReference>
<proteinExistence type="predicted"/>
<feature type="domain" description="PORR" evidence="2">
    <location>
        <begin position="102"/>
        <end position="147"/>
    </location>
</feature>
<keyword evidence="3" id="KW-0378">Hydrolase</keyword>
<organism evidence="3 4">
    <name type="scientific">Hibiscus syriacus</name>
    <name type="common">Rose of Sharon</name>
    <dbReference type="NCBI Taxonomy" id="106335"/>
    <lineage>
        <taxon>Eukaryota</taxon>
        <taxon>Viridiplantae</taxon>
        <taxon>Streptophyta</taxon>
        <taxon>Embryophyta</taxon>
        <taxon>Tracheophyta</taxon>
        <taxon>Spermatophyta</taxon>
        <taxon>Magnoliopsida</taxon>
        <taxon>eudicotyledons</taxon>
        <taxon>Gunneridae</taxon>
        <taxon>Pentapetalae</taxon>
        <taxon>rosids</taxon>
        <taxon>malvids</taxon>
        <taxon>Malvales</taxon>
        <taxon>Malvaceae</taxon>
        <taxon>Malvoideae</taxon>
        <taxon>Hibiscus</taxon>
    </lineage>
</organism>
<comment type="caution">
    <text evidence="3">The sequence shown here is derived from an EMBL/GenBank/DDBJ whole genome shotgun (WGS) entry which is preliminary data.</text>
</comment>
<reference evidence="3" key="1">
    <citation type="submission" date="2019-09" db="EMBL/GenBank/DDBJ databases">
        <title>Draft genome information of white flower Hibiscus syriacus.</title>
        <authorList>
            <person name="Kim Y.-M."/>
        </authorList>
    </citation>
    <scope>NUCLEOTIDE SEQUENCE [LARGE SCALE GENOMIC DNA]</scope>
    <source>
        <strain evidence="3">YM2019G1</strain>
    </source>
</reference>
<sequence>MCGCCRGPTVVGESCWNLLWRKGLLVYLKLGGDAGLFETWRGCWSLHALKWDLGLPDNFEKVLIPRYPDHFSFVKAPTGVSALRLARWREEFAVSALERNIPGSFYLSLKCKTTTVALKEGYRRGKLVNPHPLVRIRQKFYHVMRTGLLYRGKDANLIPREDFLLKDSENSVEDKEEDESEDEEFEGFGTGDEYDEETSDAED</sequence>
<dbReference type="InterPro" id="IPR021099">
    <property type="entry name" value="PORR_domain"/>
</dbReference>
<dbReference type="Proteomes" id="UP000436088">
    <property type="component" value="Unassembled WGS sequence"/>
</dbReference>
<name>A0A6A3ADD1_HIBSY</name>
<dbReference type="AlphaFoldDB" id="A0A6A3ADD1"/>
<evidence type="ECO:0000259" key="2">
    <source>
        <dbReference type="Pfam" id="PF11955"/>
    </source>
</evidence>
<evidence type="ECO:0000256" key="1">
    <source>
        <dbReference type="SAM" id="MobiDB-lite"/>
    </source>
</evidence>
<accession>A0A6A3ADD1</accession>
<keyword evidence="4" id="KW-1185">Reference proteome</keyword>
<dbReference type="Pfam" id="PF11955">
    <property type="entry name" value="PORR"/>
    <property type="match status" value="2"/>
</dbReference>
<evidence type="ECO:0000313" key="3">
    <source>
        <dbReference type="EMBL" id="KAE8702530.1"/>
    </source>
</evidence>
<dbReference type="PANTHER" id="PTHR31476:SF10">
    <property type="entry name" value="OS04G0546100 PROTEIN"/>
    <property type="match status" value="1"/>
</dbReference>
<dbReference type="GO" id="GO:0003723">
    <property type="term" value="F:RNA binding"/>
    <property type="evidence" value="ECO:0007669"/>
    <property type="project" value="InterPro"/>
</dbReference>
<protein>
    <submittedName>
        <fullName evidence="3">P-loop containing nucleoside triphosphate hydrolases superfamily protein</fullName>
    </submittedName>
</protein>
<evidence type="ECO:0000313" key="4">
    <source>
        <dbReference type="Proteomes" id="UP000436088"/>
    </source>
</evidence>
<feature type="compositionally biased region" description="Acidic residues" evidence="1">
    <location>
        <begin position="174"/>
        <end position="203"/>
    </location>
</feature>
<gene>
    <name evidence="3" type="ORF">F3Y22_tig00110482pilonHSYRG00260</name>
</gene>
<dbReference type="InterPro" id="IPR045040">
    <property type="entry name" value="PORR_fam"/>
</dbReference>
<dbReference type="EMBL" id="VEPZ02001007">
    <property type="protein sequence ID" value="KAE8702530.1"/>
    <property type="molecule type" value="Genomic_DNA"/>
</dbReference>
<feature type="domain" description="PORR" evidence="2">
    <location>
        <begin position="46"/>
        <end position="100"/>
    </location>
</feature>
<feature type="region of interest" description="Disordered" evidence="1">
    <location>
        <begin position="168"/>
        <end position="203"/>
    </location>
</feature>